<gene>
    <name evidence="3" type="ORF">KP79_PYT20786</name>
</gene>
<dbReference type="Gene3D" id="2.40.128.20">
    <property type="match status" value="1"/>
</dbReference>
<dbReference type="OrthoDB" id="58529at2759"/>
<dbReference type="GO" id="GO:0008289">
    <property type="term" value="F:lipid binding"/>
    <property type="evidence" value="ECO:0007669"/>
    <property type="project" value="UniProtKB-KW"/>
</dbReference>
<reference evidence="3 4" key="1">
    <citation type="journal article" date="2017" name="Nat. Ecol. Evol.">
        <title>Scallop genome provides insights into evolution of bilaterian karyotype and development.</title>
        <authorList>
            <person name="Wang S."/>
            <person name="Zhang J."/>
            <person name="Jiao W."/>
            <person name="Li J."/>
            <person name="Xun X."/>
            <person name="Sun Y."/>
            <person name="Guo X."/>
            <person name="Huan P."/>
            <person name="Dong B."/>
            <person name="Zhang L."/>
            <person name="Hu X."/>
            <person name="Sun X."/>
            <person name="Wang J."/>
            <person name="Zhao C."/>
            <person name="Wang Y."/>
            <person name="Wang D."/>
            <person name="Huang X."/>
            <person name="Wang R."/>
            <person name="Lv J."/>
            <person name="Li Y."/>
            <person name="Zhang Z."/>
            <person name="Liu B."/>
            <person name="Lu W."/>
            <person name="Hui Y."/>
            <person name="Liang J."/>
            <person name="Zhou Z."/>
            <person name="Hou R."/>
            <person name="Li X."/>
            <person name="Liu Y."/>
            <person name="Li H."/>
            <person name="Ning X."/>
            <person name="Lin Y."/>
            <person name="Zhao L."/>
            <person name="Xing Q."/>
            <person name="Dou J."/>
            <person name="Li Y."/>
            <person name="Mao J."/>
            <person name="Guo H."/>
            <person name="Dou H."/>
            <person name="Li T."/>
            <person name="Mu C."/>
            <person name="Jiang W."/>
            <person name="Fu Q."/>
            <person name="Fu X."/>
            <person name="Miao Y."/>
            <person name="Liu J."/>
            <person name="Yu Q."/>
            <person name="Li R."/>
            <person name="Liao H."/>
            <person name="Li X."/>
            <person name="Kong Y."/>
            <person name="Jiang Z."/>
            <person name="Chourrout D."/>
            <person name="Li R."/>
            <person name="Bao Z."/>
        </authorList>
    </citation>
    <scope>NUCLEOTIDE SEQUENCE [LARGE SCALE GENOMIC DNA]</scope>
    <source>
        <strain evidence="3 4">PY_sf001</strain>
    </source>
</reference>
<proteinExistence type="predicted"/>
<evidence type="ECO:0000256" key="1">
    <source>
        <dbReference type="ARBA" id="ARBA00036993"/>
    </source>
</evidence>
<name>A0A210PQI5_MIZYE</name>
<dbReference type="Pfam" id="PF08768">
    <property type="entry name" value="THAP4_heme-bd"/>
    <property type="match status" value="1"/>
</dbReference>
<organism evidence="3 4">
    <name type="scientific">Mizuhopecten yessoensis</name>
    <name type="common">Japanese scallop</name>
    <name type="synonym">Patinopecten yessoensis</name>
    <dbReference type="NCBI Taxonomy" id="6573"/>
    <lineage>
        <taxon>Eukaryota</taxon>
        <taxon>Metazoa</taxon>
        <taxon>Spiralia</taxon>
        <taxon>Lophotrochozoa</taxon>
        <taxon>Mollusca</taxon>
        <taxon>Bivalvia</taxon>
        <taxon>Autobranchia</taxon>
        <taxon>Pteriomorphia</taxon>
        <taxon>Pectinida</taxon>
        <taxon>Pectinoidea</taxon>
        <taxon>Pectinidae</taxon>
        <taxon>Mizuhopecten</taxon>
    </lineage>
</organism>
<dbReference type="CDD" id="cd07828">
    <property type="entry name" value="lipocalin_heme-bd-THAP4-like"/>
    <property type="match status" value="1"/>
</dbReference>
<dbReference type="AlphaFoldDB" id="A0A210PQI5"/>
<dbReference type="InterPro" id="IPR012674">
    <property type="entry name" value="Calycin"/>
</dbReference>
<evidence type="ECO:0000313" key="4">
    <source>
        <dbReference type="Proteomes" id="UP000242188"/>
    </source>
</evidence>
<keyword evidence="4" id="KW-1185">Reference proteome</keyword>
<dbReference type="PANTHER" id="PTHR15854">
    <property type="entry name" value="THAP4 PROTEIN"/>
    <property type="match status" value="1"/>
</dbReference>
<dbReference type="SUPFAM" id="SSF50814">
    <property type="entry name" value="Lipocalins"/>
    <property type="match status" value="1"/>
</dbReference>
<feature type="domain" description="THAP4-like heme-binding" evidence="2">
    <location>
        <begin position="2"/>
        <end position="119"/>
    </location>
</feature>
<evidence type="ECO:0000259" key="2">
    <source>
        <dbReference type="Pfam" id="PF08768"/>
    </source>
</evidence>
<dbReference type="Proteomes" id="UP000242188">
    <property type="component" value="Unassembled WGS sequence"/>
</dbReference>
<accession>A0A210PQI5</accession>
<comment type="catalytic activity">
    <reaction evidence="1">
        <text>peroxynitrite = nitrate</text>
        <dbReference type="Rhea" id="RHEA:63116"/>
        <dbReference type="ChEBI" id="CHEBI:17632"/>
        <dbReference type="ChEBI" id="CHEBI:25941"/>
    </reaction>
    <physiologicalReaction direction="left-to-right" evidence="1">
        <dbReference type="Rhea" id="RHEA:63117"/>
    </physiologicalReaction>
</comment>
<dbReference type="PANTHER" id="PTHR15854:SF4">
    <property type="entry name" value="PEROXYNITRITE ISOMERASE THAP4"/>
    <property type="match status" value="1"/>
</dbReference>
<dbReference type="STRING" id="6573.A0A210PQI5"/>
<evidence type="ECO:0000313" key="3">
    <source>
        <dbReference type="EMBL" id="OWF38765.1"/>
    </source>
</evidence>
<dbReference type="InterPro" id="IPR045165">
    <property type="entry name" value="Nitrobindin"/>
</dbReference>
<sequence>MIKPLSWLLGKWRGEGGVGKYPTIKDFNYDEELTFTHVGQPNIQFSFFSSNAETKKPLHRELGFIRFQPGTKHCALLIAHNLGVSEVEEGEFTDTEIRTESHTVGRLTFGKPPETKKINMYQCINVGFPPFMSAM</sequence>
<dbReference type="InterPro" id="IPR014878">
    <property type="entry name" value="THAP4-like_heme-bd"/>
</dbReference>
<comment type="caution">
    <text evidence="3">The sequence shown here is derived from an EMBL/GenBank/DDBJ whole genome shotgun (WGS) entry which is preliminary data.</text>
</comment>
<dbReference type="EMBL" id="NEDP02005555">
    <property type="protein sequence ID" value="OWF38765.1"/>
    <property type="molecule type" value="Genomic_DNA"/>
</dbReference>
<protein>
    <submittedName>
        <fullName evidence="3">THAP domain-containing protein 4</fullName>
    </submittedName>
</protein>